<evidence type="ECO:0000313" key="1">
    <source>
        <dbReference type="EMBL" id="MEA5141180.1"/>
    </source>
</evidence>
<name>A0ABU5QE99_9BACT</name>
<protein>
    <submittedName>
        <fullName evidence="1">Uncharacterized protein</fullName>
    </submittedName>
</protein>
<sequence>MLTIVEHISGEDSEYLREKFIELYKNPYCTYEYYETYFNIDELKCLSIFEDDKLVHLLIIKIDYKDNVIYVLNRMIDLNTKYINFVSDYLLMKESIIKKIQFDHLLNPSLGKSNYPKYNKLLDEDYIIQLPNSCAEYLLLLSYHMRKQTKSYISKINRNIGQFSFNTYEKSDISDAMFYQLVDMKTLRMQKKKRFQL</sequence>
<proteinExistence type="predicted"/>
<dbReference type="EMBL" id="JAYFUM010000024">
    <property type="protein sequence ID" value="MEA5141180.1"/>
    <property type="molecule type" value="Genomic_DNA"/>
</dbReference>
<dbReference type="RefSeq" id="WP_323298337.1">
    <property type="nucleotide sequence ID" value="NZ_JAYFUM010000024.1"/>
</dbReference>
<organism evidence="1 2">
    <name type="scientific">Arcicella rigui</name>
    <dbReference type="NCBI Taxonomy" id="797020"/>
    <lineage>
        <taxon>Bacteria</taxon>
        <taxon>Pseudomonadati</taxon>
        <taxon>Bacteroidota</taxon>
        <taxon>Cytophagia</taxon>
        <taxon>Cytophagales</taxon>
        <taxon>Flectobacillaceae</taxon>
        <taxon>Arcicella</taxon>
    </lineage>
</organism>
<keyword evidence="2" id="KW-1185">Reference proteome</keyword>
<comment type="caution">
    <text evidence="1">The sequence shown here is derived from an EMBL/GenBank/DDBJ whole genome shotgun (WGS) entry which is preliminary data.</text>
</comment>
<gene>
    <name evidence="1" type="ORF">VB248_18655</name>
</gene>
<evidence type="ECO:0000313" key="2">
    <source>
        <dbReference type="Proteomes" id="UP001302949"/>
    </source>
</evidence>
<accession>A0ABU5QE99</accession>
<reference evidence="1 2" key="1">
    <citation type="submission" date="2023-12" db="EMBL/GenBank/DDBJ databases">
        <title>Novel species of the genus Arcicella isolated from rivers.</title>
        <authorList>
            <person name="Lu H."/>
        </authorList>
    </citation>
    <scope>NUCLEOTIDE SEQUENCE [LARGE SCALE GENOMIC DNA]</scope>
    <source>
        <strain evidence="1 2">KCTC 23307</strain>
    </source>
</reference>
<dbReference type="Proteomes" id="UP001302949">
    <property type="component" value="Unassembled WGS sequence"/>
</dbReference>